<accession>A0A0N9Q9L4</accession>
<dbReference type="OrthoDB" id="16978at10239"/>
<dbReference type="Gene3D" id="1.10.287.110">
    <property type="entry name" value="DnaJ domain"/>
    <property type="match status" value="1"/>
</dbReference>
<dbReference type="Proteomes" id="UP000203826">
    <property type="component" value="Segment"/>
</dbReference>
<dbReference type="EMBL" id="KT820662">
    <property type="protein sequence ID" value="ALH23298.1"/>
    <property type="molecule type" value="Genomic_DNA"/>
</dbReference>
<proteinExistence type="predicted"/>
<name>A0A0N9Q9L4_9VIRU</name>
<dbReference type="KEGG" id="vg:26049259"/>
<evidence type="ECO:0000259" key="1">
    <source>
        <dbReference type="PROSITE" id="PS50076"/>
    </source>
</evidence>
<dbReference type="InterPro" id="IPR001623">
    <property type="entry name" value="DnaJ_domain"/>
</dbReference>
<feature type="domain" description="J" evidence="1">
    <location>
        <begin position="5"/>
        <end position="61"/>
    </location>
</feature>
<reference evidence="2 3" key="1">
    <citation type="journal article" date="2015" name="Genome Announc.">
        <title>The 474-Kilobase-Pair Complete Genome Sequence of CeV-01B, a Virus Infecting Haptolina (Chrysochromulina) ericina (Prymnesiophyceae).</title>
        <authorList>
            <person name="Gallot-Lavallee L."/>
            <person name="Pagarete A."/>
            <person name="Legendre M."/>
            <person name="Santini S."/>
            <person name="Sandaa R.A."/>
            <person name="Himmelbauer H."/>
            <person name="Ogata H."/>
            <person name="Bratbak G."/>
            <person name="Claverie J.M."/>
        </authorList>
    </citation>
    <scope>NUCLEOTIDE SEQUENCE [LARGE SCALE GENOMIC DNA]</scope>
    <source>
        <strain evidence="2">CeV-01B</strain>
    </source>
</reference>
<evidence type="ECO:0000313" key="3">
    <source>
        <dbReference type="Proteomes" id="UP000203826"/>
    </source>
</evidence>
<dbReference type="PROSITE" id="PS50076">
    <property type="entry name" value="DNAJ_2"/>
    <property type="match status" value="1"/>
</dbReference>
<dbReference type="Pfam" id="PF00226">
    <property type="entry name" value="DnaJ"/>
    <property type="match status" value="1"/>
</dbReference>
<dbReference type="PRINTS" id="PR00625">
    <property type="entry name" value="JDOMAIN"/>
</dbReference>
<dbReference type="SMART" id="SM00271">
    <property type="entry name" value="DnaJ"/>
    <property type="match status" value="1"/>
</dbReference>
<organism evidence="2 3">
    <name type="scientific">Chrysochromulina ericina virus CeV-01B</name>
    <dbReference type="NCBI Taxonomy" id="3070830"/>
    <lineage>
        <taxon>Viruses</taxon>
        <taxon>Varidnaviria</taxon>
        <taxon>Bamfordvirae</taxon>
        <taxon>Nucleocytoviricota</taxon>
        <taxon>Megaviricetes</taxon>
        <taxon>Imitervirales</taxon>
        <taxon>Mesomimiviridae</taxon>
        <taxon>Tethysvirus</taxon>
        <taxon>Tethysvirus raunefjordenense</taxon>
    </lineage>
</organism>
<sequence>MNYNKASHILNLDNNFSTKELKETYYNQALKFHPDRNREKDTTETFQEIQSAYTYLLKFHNQDIDLNINSTITYTDLVKQFLDGIINKNLDSECFLNLINNKCNEITIDLFKTLPKTTLLNFKNIADRYSSTLNISNDITNKISQLVKECTKDDNVILLNPNLSNLINDEVYKLDISGEIFYIPYWHHELIYDLSYNSLIVQCEPKLPSYINIDKYNNLYINISTSIISIINTNNIDILIDNKKFYIPIKELKIIKYQRYTILNQGIPMINTNNIYSIYNRGSIYIDITFTDID</sequence>
<evidence type="ECO:0000313" key="2">
    <source>
        <dbReference type="EMBL" id="ALH23298.1"/>
    </source>
</evidence>
<dbReference type="CDD" id="cd06257">
    <property type="entry name" value="DnaJ"/>
    <property type="match status" value="1"/>
</dbReference>
<dbReference type="SUPFAM" id="SSF46565">
    <property type="entry name" value="Chaperone J-domain"/>
    <property type="match status" value="1"/>
</dbReference>
<keyword evidence="3" id="KW-1185">Reference proteome</keyword>
<dbReference type="InterPro" id="IPR036869">
    <property type="entry name" value="J_dom_sf"/>
</dbReference>
<protein>
    <submittedName>
        <fullName evidence="2">DnaJ domain containing protein</fullName>
    </submittedName>
</protein>
<gene>
    <name evidence="2" type="ORF">ceV_392</name>
</gene>